<protein>
    <submittedName>
        <fullName evidence="7">TlpA family protein disulfide reductase</fullName>
    </submittedName>
</protein>
<evidence type="ECO:0000313" key="7">
    <source>
        <dbReference type="EMBL" id="MFD0837097.1"/>
    </source>
</evidence>
<dbReference type="RefSeq" id="WP_379943661.1">
    <property type="nucleotide sequence ID" value="NZ_JBHTIB010000015.1"/>
</dbReference>
<dbReference type="InterPro" id="IPR050553">
    <property type="entry name" value="Thioredoxin_ResA/DsbE_sf"/>
</dbReference>
<proteinExistence type="predicted"/>
<dbReference type="Proteomes" id="UP001597011">
    <property type="component" value="Unassembled WGS sequence"/>
</dbReference>
<keyword evidence="5" id="KW-0732">Signal</keyword>
<dbReference type="SUPFAM" id="SSF52833">
    <property type="entry name" value="Thioredoxin-like"/>
    <property type="match status" value="1"/>
</dbReference>
<organism evidence="7 8">
    <name type="scientific">Mariniflexile aquimaris</name>
    <dbReference type="NCBI Taxonomy" id="881009"/>
    <lineage>
        <taxon>Bacteria</taxon>
        <taxon>Pseudomonadati</taxon>
        <taxon>Bacteroidota</taxon>
        <taxon>Flavobacteriia</taxon>
        <taxon>Flavobacteriales</taxon>
        <taxon>Flavobacteriaceae</taxon>
        <taxon>Mariniflexile</taxon>
    </lineage>
</organism>
<feature type="chain" id="PRO_5045536269" evidence="5">
    <location>
        <begin position="20"/>
        <end position="162"/>
    </location>
</feature>
<evidence type="ECO:0000256" key="2">
    <source>
        <dbReference type="ARBA" id="ARBA00022748"/>
    </source>
</evidence>
<sequence>MKKLKFLFIFLISVTSCKAQEKPTEFSAAALNDAFINLDGSNTTFKAILEANKGNTIVIDIWASWCSDCIKGMPKVKALQKEFGKVTYIFLSLDKTQDAWKKGIEKYNIKGQHYYMQSGWKGAFGEFVQLDWIPRYMVVDNHGKIKLFKAIEADDKQIRQIL</sequence>
<keyword evidence="3" id="KW-1015">Disulfide bond</keyword>
<keyword evidence="8" id="KW-1185">Reference proteome</keyword>
<name>A0ABW3BYA6_9FLAO</name>
<evidence type="ECO:0000313" key="8">
    <source>
        <dbReference type="Proteomes" id="UP001597011"/>
    </source>
</evidence>
<gene>
    <name evidence="7" type="ORF">ACFQ0I_15060</name>
</gene>
<dbReference type="InterPro" id="IPR012336">
    <property type="entry name" value="Thioredoxin-like_fold"/>
</dbReference>
<accession>A0ABW3BYA6</accession>
<evidence type="ECO:0000256" key="3">
    <source>
        <dbReference type="ARBA" id="ARBA00023157"/>
    </source>
</evidence>
<evidence type="ECO:0000256" key="1">
    <source>
        <dbReference type="ARBA" id="ARBA00004196"/>
    </source>
</evidence>
<comment type="subcellular location">
    <subcellularLocation>
        <location evidence="1">Cell envelope</location>
    </subcellularLocation>
</comment>
<evidence type="ECO:0000256" key="5">
    <source>
        <dbReference type="SAM" id="SignalP"/>
    </source>
</evidence>
<feature type="domain" description="Thioredoxin" evidence="6">
    <location>
        <begin position="17"/>
        <end position="162"/>
    </location>
</feature>
<dbReference type="EMBL" id="JBHTIB010000015">
    <property type="protein sequence ID" value="MFD0837097.1"/>
    <property type="molecule type" value="Genomic_DNA"/>
</dbReference>
<evidence type="ECO:0000259" key="6">
    <source>
        <dbReference type="PROSITE" id="PS51352"/>
    </source>
</evidence>
<dbReference type="PROSITE" id="PS51352">
    <property type="entry name" value="THIOREDOXIN_2"/>
    <property type="match status" value="1"/>
</dbReference>
<comment type="caution">
    <text evidence="7">The sequence shown here is derived from an EMBL/GenBank/DDBJ whole genome shotgun (WGS) entry which is preliminary data.</text>
</comment>
<dbReference type="PROSITE" id="PS51257">
    <property type="entry name" value="PROKAR_LIPOPROTEIN"/>
    <property type="match status" value="1"/>
</dbReference>
<dbReference type="Pfam" id="PF13905">
    <property type="entry name" value="Thioredoxin_8"/>
    <property type="match status" value="1"/>
</dbReference>
<feature type="signal peptide" evidence="5">
    <location>
        <begin position="1"/>
        <end position="19"/>
    </location>
</feature>
<dbReference type="InterPro" id="IPR013766">
    <property type="entry name" value="Thioredoxin_domain"/>
</dbReference>
<evidence type="ECO:0000256" key="4">
    <source>
        <dbReference type="ARBA" id="ARBA00023284"/>
    </source>
</evidence>
<keyword evidence="4" id="KW-0676">Redox-active center</keyword>
<reference evidence="8" key="1">
    <citation type="journal article" date="2019" name="Int. J. Syst. Evol. Microbiol.">
        <title>The Global Catalogue of Microorganisms (GCM) 10K type strain sequencing project: providing services to taxonomists for standard genome sequencing and annotation.</title>
        <authorList>
            <consortium name="The Broad Institute Genomics Platform"/>
            <consortium name="The Broad Institute Genome Sequencing Center for Infectious Disease"/>
            <person name="Wu L."/>
            <person name="Ma J."/>
        </authorList>
    </citation>
    <scope>NUCLEOTIDE SEQUENCE [LARGE SCALE GENOMIC DNA]</scope>
    <source>
        <strain evidence="8">CCUG 60529</strain>
    </source>
</reference>
<dbReference type="InterPro" id="IPR036249">
    <property type="entry name" value="Thioredoxin-like_sf"/>
</dbReference>
<dbReference type="PANTHER" id="PTHR42852">
    <property type="entry name" value="THIOL:DISULFIDE INTERCHANGE PROTEIN DSBE"/>
    <property type="match status" value="1"/>
</dbReference>
<dbReference type="Gene3D" id="3.40.30.10">
    <property type="entry name" value="Glutaredoxin"/>
    <property type="match status" value="1"/>
</dbReference>
<dbReference type="PANTHER" id="PTHR42852:SF6">
    <property type="entry name" value="THIOL:DISULFIDE INTERCHANGE PROTEIN DSBE"/>
    <property type="match status" value="1"/>
</dbReference>
<keyword evidence="2" id="KW-0201">Cytochrome c-type biogenesis</keyword>
<dbReference type="CDD" id="cd02966">
    <property type="entry name" value="TlpA_like_family"/>
    <property type="match status" value="1"/>
</dbReference>